<evidence type="ECO:0000256" key="1">
    <source>
        <dbReference type="ARBA" id="ARBA00022801"/>
    </source>
</evidence>
<gene>
    <name evidence="4" type="ORF">NNL38_13695</name>
</gene>
<dbReference type="InterPro" id="IPR011330">
    <property type="entry name" value="Glyco_hydro/deAcase_b/a-brl"/>
</dbReference>
<keyword evidence="1" id="KW-0378">Hydrolase</keyword>
<dbReference type="Pfam" id="PF01522">
    <property type="entry name" value="Polysacc_deac_1"/>
    <property type="match status" value="1"/>
</dbReference>
<dbReference type="PANTHER" id="PTHR10587">
    <property type="entry name" value="GLYCOSYL TRANSFERASE-RELATED"/>
    <property type="match status" value="1"/>
</dbReference>
<evidence type="ECO:0000313" key="4">
    <source>
        <dbReference type="EMBL" id="UTV27363.1"/>
    </source>
</evidence>
<dbReference type="Proteomes" id="UP001057998">
    <property type="component" value="Chromosome 1"/>
</dbReference>
<dbReference type="CDD" id="cd12214">
    <property type="entry name" value="ChiA1_BD"/>
    <property type="match status" value="2"/>
</dbReference>
<accession>A0ABY5GEM2</accession>
<proteinExistence type="predicted"/>
<dbReference type="InterPro" id="IPR050248">
    <property type="entry name" value="Polysacc_deacetylase_ArnD"/>
</dbReference>
<evidence type="ECO:0000313" key="5">
    <source>
        <dbReference type="Proteomes" id="UP001057998"/>
    </source>
</evidence>
<dbReference type="EMBL" id="CP101508">
    <property type="protein sequence ID" value="UTV27363.1"/>
    <property type="molecule type" value="Genomic_DNA"/>
</dbReference>
<feature type="signal peptide" evidence="2">
    <location>
        <begin position="1"/>
        <end position="23"/>
    </location>
</feature>
<evidence type="ECO:0000259" key="3">
    <source>
        <dbReference type="PROSITE" id="PS51677"/>
    </source>
</evidence>
<dbReference type="Gene3D" id="3.20.20.370">
    <property type="entry name" value="Glycoside hydrolase/deacetylase"/>
    <property type="match status" value="1"/>
</dbReference>
<dbReference type="SUPFAM" id="SSF88713">
    <property type="entry name" value="Glycoside hydrolase/deacetylase"/>
    <property type="match status" value="1"/>
</dbReference>
<dbReference type="RefSeq" id="WP_255388578.1">
    <property type="nucleotide sequence ID" value="NZ_CP101508.1"/>
</dbReference>
<dbReference type="InterPro" id="IPR036573">
    <property type="entry name" value="CBM_sf_5/12"/>
</dbReference>
<feature type="domain" description="NodB homology" evidence="3">
    <location>
        <begin position="27"/>
        <end position="325"/>
    </location>
</feature>
<name>A0ABY5GEM2_9GAMM</name>
<sequence length="430" mass="46941">MKKNLLSVLCSGTLLAAAMSAQAAPKGTIYLTFDDGPVNATIPMVKVMNDAGVKGTFYINAWHLDGIGDENEDQAVEALQYLLDTGHVVANHSYDHMVHNCLGENGDNTAAACNATGNHQIDSYQDPVYDASMFDKNLTVIESYIPNVHSYPNYKGESLARLPYTNGWRVAKNFKGDGLCATSDDLKPWEPGYVCDPENPSDSVKASIQVADILANKNYQIHGWDVDWAPENWGIPMPANSLTEADAFLGYVDAAINACAPTTIEPVNSKTQTFPCGTSLHADKVIVLTHDFLFEDGKRGMGATKNLPKLAKFIQIAKEAGYVFDTIDNYSPQWAVGTAYAEGDYVLHDDILYKAVTAHTAQADWAPSSASSLWVNSMPAIVWRTNVSYEIGDVVTYKGERYSVESAHISQTGWTPEAEPTLFTKLPAMF</sequence>
<dbReference type="InterPro" id="IPR002509">
    <property type="entry name" value="NODB_dom"/>
</dbReference>
<dbReference type="Gene3D" id="2.10.10.90">
    <property type="match status" value="1"/>
</dbReference>
<reference evidence="4" key="1">
    <citation type="submission" date="2022-07" db="EMBL/GenBank/DDBJ databases">
        <title>Genome sequencing of Photobacterium atrarenae GJH2-4.</title>
        <authorList>
            <person name="Park S.-J."/>
        </authorList>
    </citation>
    <scope>NUCLEOTIDE SEQUENCE</scope>
    <source>
        <strain evidence="4">GJH2-4</strain>
    </source>
</reference>
<organism evidence="4 5">
    <name type="scientific">Photobacterium atrarenae</name>
    <dbReference type="NCBI Taxonomy" id="865757"/>
    <lineage>
        <taxon>Bacteria</taxon>
        <taxon>Pseudomonadati</taxon>
        <taxon>Pseudomonadota</taxon>
        <taxon>Gammaproteobacteria</taxon>
        <taxon>Vibrionales</taxon>
        <taxon>Vibrionaceae</taxon>
        <taxon>Photobacterium</taxon>
    </lineage>
</organism>
<dbReference type="SMART" id="SM00495">
    <property type="entry name" value="ChtBD3"/>
    <property type="match status" value="2"/>
</dbReference>
<dbReference type="PANTHER" id="PTHR10587:SF125">
    <property type="entry name" value="POLYSACCHARIDE DEACETYLASE YHEN-RELATED"/>
    <property type="match status" value="1"/>
</dbReference>
<dbReference type="Pfam" id="PF02839">
    <property type="entry name" value="CBM_5_12"/>
    <property type="match status" value="2"/>
</dbReference>
<dbReference type="SUPFAM" id="SSF51055">
    <property type="entry name" value="Carbohydrate binding domain"/>
    <property type="match status" value="2"/>
</dbReference>
<feature type="chain" id="PRO_5045346540" evidence="2">
    <location>
        <begin position="24"/>
        <end position="430"/>
    </location>
</feature>
<dbReference type="PROSITE" id="PS51677">
    <property type="entry name" value="NODB"/>
    <property type="match status" value="1"/>
</dbReference>
<keyword evidence="5" id="KW-1185">Reference proteome</keyword>
<keyword evidence="2" id="KW-0732">Signal</keyword>
<dbReference type="InterPro" id="IPR003610">
    <property type="entry name" value="CBM5/12"/>
</dbReference>
<evidence type="ECO:0000256" key="2">
    <source>
        <dbReference type="SAM" id="SignalP"/>
    </source>
</evidence>
<protein>
    <submittedName>
        <fullName evidence="4">Polysaccharide deacetylase family protein</fullName>
    </submittedName>
</protein>